<dbReference type="HOGENOM" id="CLU_011856_0_4_5"/>
<keyword evidence="3 5" id="KW-0663">Pyridoxal phosphate</keyword>
<gene>
    <name evidence="7" type="ordered locus">AZC_4111</name>
</gene>
<dbReference type="KEGG" id="azc:AZC_4111"/>
<evidence type="ECO:0000256" key="2">
    <source>
        <dbReference type="ARBA" id="ARBA00022793"/>
    </source>
</evidence>
<feature type="modified residue" description="N6-(pyridoxal phosphate)lysine" evidence="5">
    <location>
        <position position="304"/>
    </location>
</feature>
<reference evidence="7 8" key="4">
    <citation type="journal article" date="2009" name="Appl. Environ. Microbiol.">
        <title>Comparative genome-wide transcriptional profiling of Azorhizobium caulinodans ORS571 grown under free-living and symbiotic conditions.</title>
        <authorList>
            <person name="Tsukada S."/>
            <person name="Aono T."/>
            <person name="Akiba N."/>
            <person name="Lee KB."/>
            <person name="Liu CT."/>
            <person name="Toyazaki H."/>
            <person name="Oyaizu H."/>
        </authorList>
    </citation>
    <scope>NUCLEOTIDE SEQUENCE [LARGE SCALE GENOMIC DNA]</scope>
    <source>
        <strain evidence="8">ATCC 43989 / DSM 5975 / JCM 20966 / LMG 6465 / NBRC 14845 / NCIMB 13405 / ORS 571</strain>
    </source>
</reference>
<evidence type="ECO:0000256" key="3">
    <source>
        <dbReference type="ARBA" id="ARBA00022898"/>
    </source>
</evidence>
<dbReference type="GO" id="GO:0016831">
    <property type="term" value="F:carboxy-lyase activity"/>
    <property type="evidence" value="ECO:0007669"/>
    <property type="project" value="UniProtKB-KW"/>
</dbReference>
<dbReference type="SUPFAM" id="SSF53383">
    <property type="entry name" value="PLP-dependent transferases"/>
    <property type="match status" value="1"/>
</dbReference>
<dbReference type="InterPro" id="IPR015424">
    <property type="entry name" value="PyrdxlP-dep_Trfase"/>
</dbReference>
<dbReference type="Gene3D" id="3.90.1150.170">
    <property type="match status" value="2"/>
</dbReference>
<evidence type="ECO:0000256" key="4">
    <source>
        <dbReference type="ARBA" id="ARBA00023239"/>
    </source>
</evidence>
<dbReference type="InterPro" id="IPR015421">
    <property type="entry name" value="PyrdxlP-dep_Trfase_major"/>
</dbReference>
<keyword evidence="2" id="KW-0210">Decarboxylase</keyword>
<keyword evidence="8" id="KW-1185">Reference proteome</keyword>
<reference evidence="7 8" key="5">
    <citation type="journal article" date="2010" name="Appl. Environ. Microbiol.">
        <title>phrR-like gene praR of Azorhizobium caulinodans ORS571 is essential for symbiosis with Sesbania rostrata and is involved in expression of reb genes.</title>
        <authorList>
            <person name="Akiba N."/>
            <person name="Aono T."/>
            <person name="Toyazaki H."/>
            <person name="Sato S."/>
            <person name="Oyaizu H."/>
        </authorList>
    </citation>
    <scope>NUCLEOTIDE SEQUENCE [LARGE SCALE GENOMIC DNA]</scope>
    <source>
        <strain evidence="8">ATCC 43989 / DSM 5975 / JCM 20966 / LMG 6465 / NBRC 14845 / NCIMB 13405 / ORS 571</strain>
    </source>
</reference>
<dbReference type="InterPro" id="IPR010977">
    <property type="entry name" value="Aromatic_deC"/>
</dbReference>
<dbReference type="eggNOG" id="COG0076">
    <property type="taxonomic scope" value="Bacteria"/>
</dbReference>
<dbReference type="InterPro" id="IPR021115">
    <property type="entry name" value="Pyridoxal-P_BS"/>
</dbReference>
<dbReference type="InterPro" id="IPR002129">
    <property type="entry name" value="PyrdxlP-dep_de-COase"/>
</dbReference>
<evidence type="ECO:0000313" key="7">
    <source>
        <dbReference type="EMBL" id="BAF90109.1"/>
    </source>
</evidence>
<keyword evidence="4 6" id="KW-0456">Lyase</keyword>
<dbReference type="GO" id="GO:0006520">
    <property type="term" value="P:amino acid metabolic process"/>
    <property type="evidence" value="ECO:0007669"/>
    <property type="project" value="InterPro"/>
</dbReference>
<dbReference type="EMBL" id="AP009384">
    <property type="protein sequence ID" value="BAF90109.1"/>
    <property type="molecule type" value="Genomic_DNA"/>
</dbReference>
<evidence type="ECO:0000256" key="1">
    <source>
        <dbReference type="ARBA" id="ARBA00001933"/>
    </source>
</evidence>
<reference evidence="8" key="2">
    <citation type="submission" date="2007-04" db="EMBL/GenBank/DDBJ databases">
        <title>Complete genome sequence of the nitrogen-fixing bacterium Azorhizobium caulinodans ORS571.</title>
        <authorList>
            <person name="Lee K.B."/>
            <person name="Backer P.D."/>
            <person name="Aono T."/>
            <person name="Liu C.T."/>
            <person name="Suzuki S."/>
            <person name="Suzuki T."/>
            <person name="Kaneko T."/>
            <person name="Yamada M."/>
            <person name="Tabata S."/>
            <person name="Kupfer D.M."/>
            <person name="Najar F.Z."/>
            <person name="Wiley G.B."/>
            <person name="Roe B."/>
            <person name="Binnewies T."/>
            <person name="Ussery D."/>
            <person name="Vereecke D."/>
            <person name="Gevers D."/>
            <person name="Holsters M."/>
            <person name="Oyaizu H."/>
        </authorList>
    </citation>
    <scope>NUCLEOTIDE SEQUENCE [LARGE SCALE GENOMIC DNA]</scope>
    <source>
        <strain evidence="8">ATCC 43989 / DSM 5975 / JCM 20966 / LMG 6465 / NBRC 14845 / NCIMB 13405 / ORS 571</strain>
    </source>
</reference>
<reference evidence="7 8" key="1">
    <citation type="journal article" date="2007" name="Appl. Environ. Microbiol.">
        <title>Rhizobial factors required for stem nodule maturation and maintenance in Sesbania rostrata-Azorhizobium caulinodans ORS571 symbiosis.</title>
        <authorList>
            <person name="Suzuki S."/>
            <person name="Aono T."/>
            <person name="Lee KB."/>
            <person name="Suzuki T."/>
            <person name="Liu CT."/>
            <person name="Miwa H."/>
            <person name="Wakao S."/>
            <person name="Iki T."/>
            <person name="Oyaizu H."/>
        </authorList>
    </citation>
    <scope>NUCLEOTIDE SEQUENCE [LARGE SCALE GENOMIC DNA]</scope>
    <source>
        <strain evidence="8">ATCC 43989 / DSM 5975 / JCM 20966 / LMG 6465 / NBRC 14845 / NCIMB 13405 / ORS 571</strain>
    </source>
</reference>
<organism evidence="7 8">
    <name type="scientific">Azorhizobium caulinodans (strain ATCC 43989 / DSM 5975 / JCM 20966 / LMG 6465 / NBRC 14845 / NCIMB 13405 / ORS 571)</name>
    <dbReference type="NCBI Taxonomy" id="438753"/>
    <lineage>
        <taxon>Bacteria</taxon>
        <taxon>Pseudomonadati</taxon>
        <taxon>Pseudomonadota</taxon>
        <taxon>Alphaproteobacteria</taxon>
        <taxon>Hyphomicrobiales</taxon>
        <taxon>Xanthobacteraceae</taxon>
        <taxon>Azorhizobium</taxon>
    </lineage>
</organism>
<dbReference type="Pfam" id="PF00282">
    <property type="entry name" value="Pyridoxal_deC"/>
    <property type="match status" value="1"/>
</dbReference>
<dbReference type="STRING" id="438753.AZC_4111"/>
<accession>A8HRY0</accession>
<dbReference type="GO" id="GO:0019752">
    <property type="term" value="P:carboxylic acid metabolic process"/>
    <property type="evidence" value="ECO:0007669"/>
    <property type="project" value="InterPro"/>
</dbReference>
<evidence type="ECO:0000256" key="5">
    <source>
        <dbReference type="PIRSR" id="PIRSR602129-50"/>
    </source>
</evidence>
<comment type="similarity">
    <text evidence="6">Belongs to the group II decarboxylase family.</text>
</comment>
<dbReference type="PANTHER" id="PTHR11999:SF70">
    <property type="entry name" value="MIP05841P"/>
    <property type="match status" value="1"/>
</dbReference>
<dbReference type="PRINTS" id="PR00800">
    <property type="entry name" value="YHDCRBOXLASE"/>
</dbReference>
<name>A8HRY0_AZOC5</name>
<comment type="cofactor">
    <cofactor evidence="1 5 6">
        <name>pyridoxal 5'-phosphate</name>
        <dbReference type="ChEBI" id="CHEBI:597326"/>
    </cofactor>
</comment>
<dbReference type="Gene3D" id="3.40.640.10">
    <property type="entry name" value="Type I PLP-dependent aspartate aminotransferase-like (Major domain)"/>
    <property type="match status" value="1"/>
</dbReference>
<dbReference type="GO" id="GO:0030170">
    <property type="term" value="F:pyridoxal phosphate binding"/>
    <property type="evidence" value="ECO:0007669"/>
    <property type="project" value="InterPro"/>
</dbReference>
<dbReference type="PROSITE" id="PS00392">
    <property type="entry name" value="DDC_GAD_HDC_YDC"/>
    <property type="match status" value="1"/>
</dbReference>
<dbReference type="Proteomes" id="UP000000270">
    <property type="component" value="Chromosome"/>
</dbReference>
<dbReference type="PANTHER" id="PTHR11999">
    <property type="entry name" value="GROUP II PYRIDOXAL-5-PHOSPHATE DECARBOXYLASE"/>
    <property type="match status" value="1"/>
</dbReference>
<dbReference type="AlphaFoldDB" id="A8HRY0"/>
<proteinExistence type="inferred from homology"/>
<protein>
    <submittedName>
        <fullName evidence="7">Putative decarboxylase</fullName>
    </submittedName>
</protein>
<reference evidence="7 8" key="3">
    <citation type="journal article" date="2008" name="BMC Genomics">
        <title>The genome of the versatile nitrogen fixer Azorhizobium caulinodans ORS571.</title>
        <authorList>
            <person name="Lee KB."/>
            <person name="Backer P.D."/>
            <person name="Aono T."/>
            <person name="Liu CT."/>
            <person name="Suzuki S."/>
            <person name="Suzuki T."/>
            <person name="Kaneko T."/>
            <person name="Yamada M."/>
            <person name="Tabata S."/>
            <person name="Kupfer D.M."/>
            <person name="Najar F.Z."/>
            <person name="Wiley G.B."/>
            <person name="Roe B."/>
            <person name="Binnewies T.T."/>
            <person name="Ussery D.W."/>
            <person name="D'Haeze W."/>
            <person name="Herder J.D."/>
            <person name="Gevers D."/>
            <person name="Vereecke D."/>
            <person name="Holsters M."/>
            <person name="Oyaizu H."/>
        </authorList>
    </citation>
    <scope>NUCLEOTIDE SEQUENCE [LARGE SCALE GENOMIC DNA]</scope>
    <source>
        <strain evidence="8">ATCC 43989 / DSM 5975 / JCM 20966 / LMG 6465 / NBRC 14845 / NCIMB 13405 / ORS 571</strain>
    </source>
</reference>
<sequence length="489" mass="51939">METPMREPTLDPADWSALRAVFHQAVDDGLAHLQGALDTPVWVAPPGSSKSALYEPLPRTATPAAEVYETFRNHVLPYGVGNVRPAFYGWVHGAGNAEGVLGELMAAFMNCNVGGRAHMANELERVVVDWCKDFTGLPAEASGLLTSGTSMATVLAIATARHVHADGDVGREGVAVAGRGLVGYASTEAHSCIAKAFDLLGLGRNALRAVPVNTAREMDSAALEAMIATDRAAGLKPFMVAATVGTVNTGAIDDIAGIGAIAHREGLWFHVDAAFGIGALFSDAHKAKAAPMARAESIAFDFHKWFQVPYDAGIVLIRDAKAHYETFAGRKEYLASSERGLAAGEPWYCDYGPELSRTFRALKVWFTLKSHGVDGISAIIAKNIAQARYLEDKVAAEPRLELLSPASLNIVCFRYVAPCDTAALNQLNKDIVADLQEAGIAAPSTTTLNGRTAIRVCLANHRTRRQDLDALLAGVLELGARRTAGSVAA</sequence>
<evidence type="ECO:0000313" key="8">
    <source>
        <dbReference type="Proteomes" id="UP000000270"/>
    </source>
</evidence>
<reference evidence="7 8" key="6">
    <citation type="journal article" date="2011" name="Appl. Environ. Microbiol.">
        <title>Involvement of the azorhizobial chromosome partition gene (parA) in the onset of bacteroid differentiation during Sesbania rostrata stem nodule development.</title>
        <authorList>
            <person name="Liu CT."/>
            <person name="Lee KB."/>
            <person name="Wang YS."/>
            <person name="Peng MH."/>
            <person name="Lee KT."/>
            <person name="Suzuki S."/>
            <person name="Suzuki T."/>
            <person name="Oyaizu H."/>
        </authorList>
    </citation>
    <scope>NUCLEOTIDE SEQUENCE [LARGE SCALE GENOMIC DNA]</scope>
    <source>
        <strain evidence="8">ATCC 43989 / DSM 5975 / JCM 20966 / LMG 6465 / NBRC 14845 / NCIMB 13405 / ORS 571</strain>
    </source>
</reference>
<evidence type="ECO:0000256" key="6">
    <source>
        <dbReference type="RuleBase" id="RU000382"/>
    </source>
</evidence>